<dbReference type="Gene3D" id="3.40.630.10">
    <property type="entry name" value="Zn peptidases"/>
    <property type="match status" value="1"/>
</dbReference>
<dbReference type="Pfam" id="PF07687">
    <property type="entry name" value="M20_dimer"/>
    <property type="match status" value="1"/>
</dbReference>
<evidence type="ECO:0000256" key="5">
    <source>
        <dbReference type="ARBA" id="ARBA00023285"/>
    </source>
</evidence>
<evidence type="ECO:0000313" key="8">
    <source>
        <dbReference type="Proteomes" id="UP000262954"/>
    </source>
</evidence>
<dbReference type="EMBL" id="DNWC01000051">
    <property type="protein sequence ID" value="HBJ08064.1"/>
    <property type="molecule type" value="Genomic_DNA"/>
</dbReference>
<dbReference type="SUPFAM" id="SSF55031">
    <property type="entry name" value="Bacterial exopeptidase dimerisation domain"/>
    <property type="match status" value="1"/>
</dbReference>
<comment type="caution">
    <text evidence="7">The sequence shown here is derived from an EMBL/GenBank/DDBJ whole genome shotgun (WGS) entry which is preliminary data.</text>
</comment>
<comment type="cofactor">
    <cofactor evidence="1">
        <name>Zn(2+)</name>
        <dbReference type="ChEBI" id="CHEBI:29105"/>
    </cofactor>
</comment>
<dbReference type="PANTHER" id="PTHR43808">
    <property type="entry name" value="ACETYLORNITHINE DEACETYLASE"/>
    <property type="match status" value="1"/>
</dbReference>
<evidence type="ECO:0000256" key="3">
    <source>
        <dbReference type="ARBA" id="ARBA00022801"/>
    </source>
</evidence>
<evidence type="ECO:0000256" key="1">
    <source>
        <dbReference type="ARBA" id="ARBA00001947"/>
    </source>
</evidence>
<dbReference type="CDD" id="cd05651">
    <property type="entry name" value="M20_ArgE_DapE-like"/>
    <property type="match status" value="1"/>
</dbReference>
<dbReference type="PANTHER" id="PTHR43808:SF31">
    <property type="entry name" value="N-ACETYL-L-CITRULLINE DEACETYLASE"/>
    <property type="match status" value="1"/>
</dbReference>
<dbReference type="GO" id="GO:0008777">
    <property type="term" value="F:acetylornithine deacetylase activity"/>
    <property type="evidence" value="ECO:0007669"/>
    <property type="project" value="TreeGrafter"/>
</dbReference>
<organism evidence="7 8">
    <name type="scientific">Coprobacter fastidiosus</name>
    <dbReference type="NCBI Taxonomy" id="1099853"/>
    <lineage>
        <taxon>Bacteria</taxon>
        <taxon>Pseudomonadati</taxon>
        <taxon>Bacteroidota</taxon>
        <taxon>Bacteroidia</taxon>
        <taxon>Bacteroidales</taxon>
        <taxon>Barnesiellaceae</taxon>
        <taxon>Coprobacter</taxon>
    </lineage>
</organism>
<evidence type="ECO:0000256" key="4">
    <source>
        <dbReference type="ARBA" id="ARBA00022833"/>
    </source>
</evidence>
<reference evidence="7 8" key="1">
    <citation type="journal article" date="2018" name="Nat. Biotechnol.">
        <title>A standardized bacterial taxonomy based on genome phylogeny substantially revises the tree of life.</title>
        <authorList>
            <person name="Parks D.H."/>
            <person name="Chuvochina M."/>
            <person name="Waite D.W."/>
            <person name="Rinke C."/>
            <person name="Skarshewski A."/>
            <person name="Chaumeil P.A."/>
            <person name="Hugenholtz P."/>
        </authorList>
    </citation>
    <scope>NUCLEOTIDE SEQUENCE [LARGE SCALE GENOMIC DNA]</scope>
    <source>
        <strain evidence="7">UBA11482</strain>
    </source>
</reference>
<dbReference type="GO" id="GO:0046872">
    <property type="term" value="F:metal ion binding"/>
    <property type="evidence" value="ECO:0007669"/>
    <property type="project" value="UniProtKB-KW"/>
</dbReference>
<dbReference type="Proteomes" id="UP000262954">
    <property type="component" value="Unassembled WGS sequence"/>
</dbReference>
<dbReference type="Pfam" id="PF01546">
    <property type="entry name" value="Peptidase_M20"/>
    <property type="match status" value="1"/>
</dbReference>
<dbReference type="InterPro" id="IPR011650">
    <property type="entry name" value="Peptidase_M20_dimer"/>
</dbReference>
<evidence type="ECO:0000259" key="6">
    <source>
        <dbReference type="Pfam" id="PF07687"/>
    </source>
</evidence>
<proteinExistence type="predicted"/>
<evidence type="ECO:0000256" key="2">
    <source>
        <dbReference type="ARBA" id="ARBA00022723"/>
    </source>
</evidence>
<dbReference type="InterPro" id="IPR002933">
    <property type="entry name" value="Peptidase_M20"/>
</dbReference>
<accession>A0A316RDP2</accession>
<protein>
    <submittedName>
        <fullName evidence="7">Acetylornithine deacetylase</fullName>
    </submittedName>
</protein>
<keyword evidence="2" id="KW-0479">Metal-binding</keyword>
<dbReference type="PROSITE" id="PS00758">
    <property type="entry name" value="ARGE_DAPE_CPG2_1"/>
    <property type="match status" value="1"/>
</dbReference>
<dbReference type="InterPro" id="IPR036264">
    <property type="entry name" value="Bact_exopeptidase_dim_dom"/>
</dbReference>
<dbReference type="RefSeq" id="WP_009317938.1">
    <property type="nucleotide sequence ID" value="NZ_CABKQP010000003.1"/>
</dbReference>
<keyword evidence="5" id="KW-0170">Cobalt</keyword>
<evidence type="ECO:0000313" key="7">
    <source>
        <dbReference type="EMBL" id="HBJ08064.1"/>
    </source>
</evidence>
<feature type="domain" description="Peptidase M20 dimerisation" evidence="6">
    <location>
        <begin position="170"/>
        <end position="269"/>
    </location>
</feature>
<dbReference type="InterPro" id="IPR001261">
    <property type="entry name" value="ArgE/DapE_CS"/>
</dbReference>
<keyword evidence="4" id="KW-0862">Zinc</keyword>
<dbReference type="SUPFAM" id="SSF53187">
    <property type="entry name" value="Zn-dependent exopeptidases"/>
    <property type="match status" value="1"/>
</dbReference>
<dbReference type="Gene3D" id="3.30.70.360">
    <property type="match status" value="1"/>
</dbReference>
<dbReference type="AlphaFoldDB" id="A0A316RDP2"/>
<name>A0A316RDP2_9BACT</name>
<dbReference type="GO" id="GO:0006526">
    <property type="term" value="P:L-arginine biosynthetic process"/>
    <property type="evidence" value="ECO:0007669"/>
    <property type="project" value="TreeGrafter"/>
</dbReference>
<keyword evidence="3" id="KW-0378">Hydrolase</keyword>
<gene>
    <name evidence="7" type="ORF">DDY73_03590</name>
</gene>
<sequence length="359" mass="40046">MSTDELYYQAIDLLKELIETPSISREENNAANVLEQYLKNIYPYKNQIFRKGNNVWAVSPHFDKKRPTLLLNSHIDTVKPVSGWEKEPYTATETDDRIFGLGSNDAGASLVSLLHVFIFLTENQQPYNLIFLASAEEEVSGKNGIESVLPELPTISLAVVGEPTGMQPATGEKGLMVLDCSVYGKSGHAARNEGENAIYKALKIIENFRDFQFPKVSEQLGAVKLSVTQVQAGTQHNVIPDRCDFVVDVRTNELYKNEEAFSILQKNINCEMKARSFRLNSSKIEPDHPIIIRAKMLGLQPFGSPTLSDQALMPFTSVKIGPGDSARSHTANEFILKSEIREAIDLYIKLLDRLSLEPA</sequence>
<dbReference type="InterPro" id="IPR050072">
    <property type="entry name" value="Peptidase_M20A"/>
</dbReference>